<feature type="region of interest" description="Disordered" evidence="1">
    <location>
        <begin position="104"/>
        <end position="130"/>
    </location>
</feature>
<evidence type="ECO:0000256" key="1">
    <source>
        <dbReference type="SAM" id="MobiDB-lite"/>
    </source>
</evidence>
<evidence type="ECO:0000313" key="5">
    <source>
        <dbReference type="Proteomes" id="UP000786875"/>
    </source>
</evidence>
<dbReference type="InterPro" id="IPR008966">
    <property type="entry name" value="Adhesion_dom_sf"/>
</dbReference>
<gene>
    <name evidence="4" type="ORF">HGT73_10635</name>
</gene>
<dbReference type="PANTHER" id="PTHR33420:SF26">
    <property type="entry name" value="FIMBRIAL SUBUNIT"/>
    <property type="match status" value="1"/>
</dbReference>
<reference evidence="4 5" key="1">
    <citation type="submission" date="2020-04" db="EMBL/GenBank/DDBJ databases">
        <title>Genome sequencing of Rosenbergiella species.</title>
        <authorList>
            <person name="Alvarez-Perez S."/>
            <person name="Lievens B."/>
        </authorList>
    </citation>
    <scope>NUCLEOTIDE SEQUENCE [LARGE SCALE GENOMIC DNA]</scope>
    <source>
        <strain evidence="4 5">CdVSA20.1</strain>
    </source>
</reference>
<evidence type="ECO:0000256" key="2">
    <source>
        <dbReference type="SAM" id="SignalP"/>
    </source>
</evidence>
<keyword evidence="2" id="KW-0732">Signal</keyword>
<dbReference type="InterPro" id="IPR036937">
    <property type="entry name" value="Adhesion_dom_fimbrial_sf"/>
</dbReference>
<accession>A0ABS5T647</accession>
<dbReference type="Proteomes" id="UP000786875">
    <property type="component" value="Unassembled WGS sequence"/>
</dbReference>
<keyword evidence="5" id="KW-1185">Reference proteome</keyword>
<name>A0ABS5T647_9GAMM</name>
<dbReference type="SUPFAM" id="SSF49401">
    <property type="entry name" value="Bacterial adhesins"/>
    <property type="match status" value="1"/>
</dbReference>
<dbReference type="RefSeq" id="WP_214214643.1">
    <property type="nucleotide sequence ID" value="NZ_JABBFO010000009.1"/>
</dbReference>
<organism evidence="4 5">
    <name type="scientific">Rosenbergiella australiborealis</name>
    <dbReference type="NCBI Taxonomy" id="1544696"/>
    <lineage>
        <taxon>Bacteria</taxon>
        <taxon>Pseudomonadati</taxon>
        <taxon>Pseudomonadota</taxon>
        <taxon>Gammaproteobacteria</taxon>
        <taxon>Enterobacterales</taxon>
        <taxon>Erwiniaceae</taxon>
        <taxon>Rosenbergiella</taxon>
    </lineage>
</organism>
<dbReference type="Pfam" id="PF00419">
    <property type="entry name" value="Fimbrial"/>
    <property type="match status" value="1"/>
</dbReference>
<dbReference type="EMBL" id="JABBFO010000009">
    <property type="protein sequence ID" value="MBT0727820.1"/>
    <property type="molecule type" value="Genomic_DNA"/>
</dbReference>
<evidence type="ECO:0000313" key="4">
    <source>
        <dbReference type="EMBL" id="MBT0727820.1"/>
    </source>
</evidence>
<protein>
    <submittedName>
        <fullName evidence="4">Type 1 fimbrial protein</fullName>
    </submittedName>
</protein>
<dbReference type="InterPro" id="IPR050263">
    <property type="entry name" value="Bact_Fimbrial_Adh_Pro"/>
</dbReference>
<proteinExistence type="predicted"/>
<sequence length="175" mass="19432">MKLLTLTLWGFCCLFSFMAKGKTVTTEGGDLTIKGRVIAQACEIDNADRDIDLKRFFVQELASGSRRTVPFSIHLKNCDNSIYQHLTVVFSGNEVPNQADHIITESDDGESDPGLGLTFTEGDDTPIRLNQPTKAHKINQDTMALKYKATVVPIAGKTMMPGKFHATLNYMIEYL</sequence>
<feature type="chain" id="PRO_5046386251" evidence="2">
    <location>
        <begin position="22"/>
        <end position="175"/>
    </location>
</feature>
<evidence type="ECO:0000259" key="3">
    <source>
        <dbReference type="Pfam" id="PF00419"/>
    </source>
</evidence>
<dbReference type="PANTHER" id="PTHR33420">
    <property type="entry name" value="FIMBRIAL SUBUNIT ELFA-RELATED"/>
    <property type="match status" value="1"/>
</dbReference>
<feature type="domain" description="Fimbrial-type adhesion" evidence="3">
    <location>
        <begin position="32"/>
        <end position="174"/>
    </location>
</feature>
<dbReference type="Gene3D" id="2.60.40.1090">
    <property type="entry name" value="Fimbrial-type adhesion domain"/>
    <property type="match status" value="1"/>
</dbReference>
<feature type="signal peptide" evidence="2">
    <location>
        <begin position="1"/>
        <end position="21"/>
    </location>
</feature>
<comment type="caution">
    <text evidence="4">The sequence shown here is derived from an EMBL/GenBank/DDBJ whole genome shotgun (WGS) entry which is preliminary data.</text>
</comment>
<dbReference type="InterPro" id="IPR000259">
    <property type="entry name" value="Adhesion_dom_fimbrial"/>
</dbReference>